<name>A0A7S2JSC5_9EUKA</name>
<evidence type="ECO:0000313" key="1">
    <source>
        <dbReference type="EMBL" id="CAD9556154.1"/>
    </source>
</evidence>
<sequence length="127" mass="13302">MKVAGSLTRCQYDAQFFAVVTGLNGQPTLLGCGTSVASLFEGTESATVDGEGSSSASIMPPAASAGSISAISRQHQLAAPTEQWRCYSRLSRHTVLWVVGGCRLNGCIDGTHLLRMAQPPVYRSGSP</sequence>
<dbReference type="EMBL" id="HBGU01086696">
    <property type="protein sequence ID" value="CAD9556154.1"/>
    <property type="molecule type" value="Transcribed_RNA"/>
</dbReference>
<gene>
    <name evidence="1" type="ORF">CBRE1094_LOCUS47332</name>
</gene>
<proteinExistence type="predicted"/>
<accession>A0A7S2JSC5</accession>
<reference evidence="1" key="1">
    <citation type="submission" date="2021-01" db="EMBL/GenBank/DDBJ databases">
        <authorList>
            <person name="Corre E."/>
            <person name="Pelletier E."/>
            <person name="Niang G."/>
            <person name="Scheremetjew M."/>
            <person name="Finn R."/>
            <person name="Kale V."/>
            <person name="Holt S."/>
            <person name="Cochrane G."/>
            <person name="Meng A."/>
            <person name="Brown T."/>
            <person name="Cohen L."/>
        </authorList>
    </citation>
    <scope>NUCLEOTIDE SEQUENCE</scope>
    <source>
        <strain evidence="1">UTEX LB 985</strain>
    </source>
</reference>
<protein>
    <submittedName>
        <fullName evidence="1">Uncharacterized protein</fullName>
    </submittedName>
</protein>
<organism evidence="1">
    <name type="scientific">Haptolina brevifila</name>
    <dbReference type="NCBI Taxonomy" id="156173"/>
    <lineage>
        <taxon>Eukaryota</taxon>
        <taxon>Haptista</taxon>
        <taxon>Haptophyta</taxon>
        <taxon>Prymnesiophyceae</taxon>
        <taxon>Prymnesiales</taxon>
        <taxon>Prymnesiaceae</taxon>
        <taxon>Haptolina</taxon>
    </lineage>
</organism>
<dbReference type="AlphaFoldDB" id="A0A7S2JSC5"/>
<dbReference type="PROSITE" id="PS51257">
    <property type="entry name" value="PROKAR_LIPOPROTEIN"/>
    <property type="match status" value="1"/>
</dbReference>